<sequence>MINGVRLKVCGLTSLVDAEAADAIGADALGFIFYPKSPRGITLTQFAAMKDRLPPRKKVAVCVEPSAPELAALVGLGFDHYQIHFGTETPFPIMAGWSHLTGRNRLWLAPKLPPEQDVKPDWLPLADTFLLDTFHADKFGGTGETGDWAKFKRHRDTHPGKTWILSGGLKPDNVAAAVSATGAKFLDVNSGVELSPGVKDPARLKALVLALHHATKQDNPSYSA</sequence>
<dbReference type="SUPFAM" id="SSF51366">
    <property type="entry name" value="Ribulose-phoshate binding barrel"/>
    <property type="match status" value="1"/>
</dbReference>
<reference evidence="11 12" key="1">
    <citation type="submission" date="2019-01" db="EMBL/GenBank/DDBJ databases">
        <title>Lacunisphaera sp. strain TWA-58.</title>
        <authorList>
            <person name="Chen W.-M."/>
        </authorList>
    </citation>
    <scope>NUCLEOTIDE SEQUENCE [LARGE SCALE GENOMIC DNA]</scope>
    <source>
        <strain evidence="11 12">TWA-58</strain>
    </source>
</reference>
<dbReference type="HAMAP" id="MF_00135">
    <property type="entry name" value="PRAI"/>
    <property type="match status" value="1"/>
</dbReference>
<keyword evidence="5 9" id="KW-0028">Amino-acid biosynthesis</keyword>
<dbReference type="EC" id="5.3.1.24" evidence="3 9"/>
<dbReference type="EMBL" id="SDHX01000001">
    <property type="protein sequence ID" value="RXK56288.1"/>
    <property type="molecule type" value="Genomic_DNA"/>
</dbReference>
<evidence type="ECO:0000256" key="4">
    <source>
        <dbReference type="ARBA" id="ARBA00022272"/>
    </source>
</evidence>
<evidence type="ECO:0000256" key="1">
    <source>
        <dbReference type="ARBA" id="ARBA00001164"/>
    </source>
</evidence>
<evidence type="ECO:0000256" key="9">
    <source>
        <dbReference type="HAMAP-Rule" id="MF_00135"/>
    </source>
</evidence>
<evidence type="ECO:0000313" key="12">
    <source>
        <dbReference type="Proteomes" id="UP000290218"/>
    </source>
</evidence>
<dbReference type="Gene3D" id="3.20.20.70">
    <property type="entry name" value="Aldolase class I"/>
    <property type="match status" value="1"/>
</dbReference>
<feature type="domain" description="N-(5'phosphoribosyl) anthranilate isomerase (PRAI)" evidence="10">
    <location>
        <begin position="8"/>
        <end position="208"/>
    </location>
</feature>
<dbReference type="OrthoDB" id="9786954at2"/>
<evidence type="ECO:0000259" key="10">
    <source>
        <dbReference type="Pfam" id="PF00697"/>
    </source>
</evidence>
<protein>
    <recommendedName>
        <fullName evidence="4 9">N-(5'-phosphoribosyl)anthranilate isomerase</fullName>
        <shortName evidence="9">PRAI</shortName>
        <ecNumber evidence="3 9">5.3.1.24</ecNumber>
    </recommendedName>
</protein>
<evidence type="ECO:0000256" key="6">
    <source>
        <dbReference type="ARBA" id="ARBA00022822"/>
    </source>
</evidence>
<evidence type="ECO:0000256" key="2">
    <source>
        <dbReference type="ARBA" id="ARBA00004664"/>
    </source>
</evidence>
<evidence type="ECO:0000256" key="7">
    <source>
        <dbReference type="ARBA" id="ARBA00023141"/>
    </source>
</evidence>
<comment type="pathway">
    <text evidence="2 9">Amino-acid biosynthesis; L-tryptophan biosynthesis; L-tryptophan from chorismate: step 3/5.</text>
</comment>
<gene>
    <name evidence="9" type="primary">trpF</name>
    <name evidence="11" type="ORF">ESB00_10555</name>
</gene>
<evidence type="ECO:0000256" key="5">
    <source>
        <dbReference type="ARBA" id="ARBA00022605"/>
    </source>
</evidence>
<organism evidence="11 12">
    <name type="scientific">Oleiharenicola lentus</name>
    <dbReference type="NCBI Taxonomy" id="2508720"/>
    <lineage>
        <taxon>Bacteria</taxon>
        <taxon>Pseudomonadati</taxon>
        <taxon>Verrucomicrobiota</taxon>
        <taxon>Opitutia</taxon>
        <taxon>Opitutales</taxon>
        <taxon>Opitutaceae</taxon>
        <taxon>Oleiharenicola</taxon>
    </lineage>
</organism>
<dbReference type="AlphaFoldDB" id="A0A4Q1CBD1"/>
<dbReference type="PANTHER" id="PTHR42894:SF1">
    <property type="entry name" value="N-(5'-PHOSPHORIBOSYL)ANTHRANILATE ISOMERASE"/>
    <property type="match status" value="1"/>
</dbReference>
<comment type="catalytic activity">
    <reaction evidence="1 9">
        <text>N-(5-phospho-beta-D-ribosyl)anthranilate = 1-(2-carboxyphenylamino)-1-deoxy-D-ribulose 5-phosphate</text>
        <dbReference type="Rhea" id="RHEA:21540"/>
        <dbReference type="ChEBI" id="CHEBI:18277"/>
        <dbReference type="ChEBI" id="CHEBI:58613"/>
        <dbReference type="EC" id="5.3.1.24"/>
    </reaction>
</comment>
<proteinExistence type="inferred from homology"/>
<keyword evidence="6 9" id="KW-0822">Tryptophan biosynthesis</keyword>
<dbReference type="InterPro" id="IPR011060">
    <property type="entry name" value="RibuloseP-bd_barrel"/>
</dbReference>
<keyword evidence="8 9" id="KW-0413">Isomerase</keyword>
<dbReference type="Proteomes" id="UP000290218">
    <property type="component" value="Unassembled WGS sequence"/>
</dbReference>
<evidence type="ECO:0000256" key="8">
    <source>
        <dbReference type="ARBA" id="ARBA00023235"/>
    </source>
</evidence>
<accession>A0A4Q1CBD1</accession>
<comment type="caution">
    <text evidence="11">The sequence shown here is derived from an EMBL/GenBank/DDBJ whole genome shotgun (WGS) entry which is preliminary data.</text>
</comment>
<dbReference type="CDD" id="cd00405">
    <property type="entry name" value="PRAI"/>
    <property type="match status" value="1"/>
</dbReference>
<comment type="similarity">
    <text evidence="9">Belongs to the TrpF family.</text>
</comment>
<dbReference type="RefSeq" id="WP_129047654.1">
    <property type="nucleotide sequence ID" value="NZ_SDHX01000001.1"/>
</dbReference>
<dbReference type="InterPro" id="IPR001240">
    <property type="entry name" value="PRAI_dom"/>
</dbReference>
<keyword evidence="12" id="KW-1185">Reference proteome</keyword>
<dbReference type="UniPathway" id="UPA00035">
    <property type="reaction ID" value="UER00042"/>
</dbReference>
<dbReference type="PANTHER" id="PTHR42894">
    <property type="entry name" value="N-(5'-PHOSPHORIBOSYL)ANTHRANILATE ISOMERASE"/>
    <property type="match status" value="1"/>
</dbReference>
<dbReference type="GO" id="GO:0000162">
    <property type="term" value="P:L-tryptophan biosynthetic process"/>
    <property type="evidence" value="ECO:0007669"/>
    <property type="project" value="UniProtKB-UniRule"/>
</dbReference>
<dbReference type="InterPro" id="IPR044643">
    <property type="entry name" value="TrpF_fam"/>
</dbReference>
<name>A0A4Q1CBD1_9BACT</name>
<evidence type="ECO:0000313" key="11">
    <source>
        <dbReference type="EMBL" id="RXK56288.1"/>
    </source>
</evidence>
<evidence type="ECO:0000256" key="3">
    <source>
        <dbReference type="ARBA" id="ARBA00012572"/>
    </source>
</evidence>
<dbReference type="Pfam" id="PF00697">
    <property type="entry name" value="PRAI"/>
    <property type="match status" value="1"/>
</dbReference>
<dbReference type="InterPro" id="IPR013785">
    <property type="entry name" value="Aldolase_TIM"/>
</dbReference>
<dbReference type="GO" id="GO:0004640">
    <property type="term" value="F:phosphoribosylanthranilate isomerase activity"/>
    <property type="evidence" value="ECO:0007669"/>
    <property type="project" value="UniProtKB-UniRule"/>
</dbReference>
<keyword evidence="7 9" id="KW-0057">Aromatic amino acid biosynthesis</keyword>